<evidence type="ECO:0000313" key="4">
    <source>
        <dbReference type="Proteomes" id="UP000324255"/>
    </source>
</evidence>
<proteinExistence type="predicted"/>
<dbReference type="RefSeq" id="WP_150036938.1">
    <property type="nucleotide sequence ID" value="NZ_VWVM01000001.1"/>
</dbReference>
<name>A0AB34CQU4_9GAMM</name>
<evidence type="ECO:0000313" key="3">
    <source>
        <dbReference type="EMBL" id="KAA6129037.1"/>
    </source>
</evidence>
<dbReference type="SUPFAM" id="SSF52540">
    <property type="entry name" value="P-loop containing nucleoside triphosphate hydrolases"/>
    <property type="match status" value="1"/>
</dbReference>
<feature type="domain" description="OLD protein-like TOPRIM" evidence="2">
    <location>
        <begin position="457"/>
        <end position="525"/>
    </location>
</feature>
<evidence type="ECO:0000259" key="1">
    <source>
        <dbReference type="Pfam" id="PF13175"/>
    </source>
</evidence>
<protein>
    <submittedName>
        <fullName evidence="3">AAA family ATPase</fullName>
    </submittedName>
</protein>
<reference evidence="3 4" key="1">
    <citation type="submission" date="2019-09" db="EMBL/GenBank/DDBJ databases">
        <title>Genomic diversity of phyloplane-associated Pantoea species in Pakistan cotton crop.</title>
        <authorList>
            <person name="Tufail M.R."/>
            <person name="Cook D.R."/>
        </authorList>
    </citation>
    <scope>NUCLEOTIDE SEQUENCE [LARGE SCALE GENOMIC DNA]</scope>
    <source>
        <strain evidence="3 4">B_8</strain>
    </source>
</reference>
<dbReference type="PANTHER" id="PTHR43581">
    <property type="entry name" value="ATP/GTP PHOSPHATASE"/>
    <property type="match status" value="1"/>
</dbReference>
<organism evidence="3 4">
    <name type="scientific">Candidatus Pantoea gossypiicola</name>
    <dbReference type="NCBI Taxonomy" id="2608008"/>
    <lineage>
        <taxon>Bacteria</taxon>
        <taxon>Pseudomonadati</taxon>
        <taxon>Pseudomonadota</taxon>
        <taxon>Gammaproteobacteria</taxon>
        <taxon>Enterobacterales</taxon>
        <taxon>Erwiniaceae</taxon>
        <taxon>Pantoea</taxon>
    </lineage>
</organism>
<accession>A0AB34CQU4</accession>
<dbReference type="InterPro" id="IPR034139">
    <property type="entry name" value="TOPRIM_OLD"/>
</dbReference>
<dbReference type="InterPro" id="IPR027417">
    <property type="entry name" value="P-loop_NTPase"/>
</dbReference>
<dbReference type="AlphaFoldDB" id="A0AB34CQU4"/>
<gene>
    <name evidence="3" type="ORF">F3I20_01685</name>
</gene>
<comment type="caution">
    <text evidence="3">The sequence shown here is derived from an EMBL/GenBank/DDBJ whole genome shotgun (WGS) entry which is preliminary data.</text>
</comment>
<feature type="domain" description="Endonuclease GajA/Old nuclease/RecF-like AAA" evidence="1">
    <location>
        <begin position="1"/>
        <end position="400"/>
    </location>
</feature>
<dbReference type="EMBL" id="VWVM01000001">
    <property type="protein sequence ID" value="KAA6129037.1"/>
    <property type="molecule type" value="Genomic_DNA"/>
</dbReference>
<dbReference type="Pfam" id="PF13175">
    <property type="entry name" value="AAA_15"/>
    <property type="match status" value="1"/>
</dbReference>
<evidence type="ECO:0000259" key="2">
    <source>
        <dbReference type="Pfam" id="PF20469"/>
    </source>
</evidence>
<dbReference type="InterPro" id="IPR041685">
    <property type="entry name" value="AAA_GajA/Old/RecF-like"/>
</dbReference>
<sequence>MRLDKLTIKNFRKLKNCTVNFRDTTFLIGSNNAGKSSVFKALDYLHKNTNVSSEDYAKHYNEERDDFIKANEIEIIGEYHNLPDIAKEWVGFKGRVIKNSAPAEGETDNMIVYRKVWKLDAAKPEVYLKEYTKTRAGKYAHASKPMDLISENFDIDRLTEHFGIENLELPFTHKNNKENFNDLPELWDVNTDSAITWVKNPGGIPGNVLSKLPKVIIIPAESCIAELTSQNGALLSLLVDLFSDVRKNSQNYALAQTYLSALAREMNPQDENTQFGQLMENLNSMSHNIFPNTFIHVSANLDDADKSIKPLFSIEMESNVKTAVNYQGHGMIRTTVFQLLRFIQDFLNRASECPRRTILCFEEPELFLHPAASNQLRDALYDFSGNNHQIVATTHSPYMINLGSDKKISLTKFSISENGFSATKTFNIEKAFKELKADEKQNLKMLLKLDDYISRLFFTNKCIFVEGDTEEIIVRETIKRLSPRDKSIVIGNCELLRARGKAVLISLAKYLNALDVNYIIMHDRDGGTEKAEAMNPLILSVTGAERRIMVEECIEDILGYKAPSSEKPYKAHKHIEDNWSEAFEDLPTNWQEIFINLHSPHLDHLAL</sequence>
<dbReference type="Pfam" id="PF20469">
    <property type="entry name" value="OLD-like_TOPRIM"/>
    <property type="match status" value="1"/>
</dbReference>
<dbReference type="Gene3D" id="3.40.50.300">
    <property type="entry name" value="P-loop containing nucleotide triphosphate hydrolases"/>
    <property type="match status" value="2"/>
</dbReference>
<keyword evidence="4" id="KW-1185">Reference proteome</keyword>
<dbReference type="Proteomes" id="UP000324255">
    <property type="component" value="Unassembled WGS sequence"/>
</dbReference>
<dbReference type="PANTHER" id="PTHR43581:SF4">
    <property type="entry name" value="ATP_GTP PHOSPHATASE"/>
    <property type="match status" value="1"/>
</dbReference>
<dbReference type="InterPro" id="IPR051396">
    <property type="entry name" value="Bact_Antivir_Def_Nuclease"/>
</dbReference>